<keyword evidence="3" id="KW-1185">Reference proteome</keyword>
<proteinExistence type="predicted"/>
<gene>
    <name evidence="2" type="ORF">CHS0354_016644</name>
</gene>
<comment type="caution">
    <text evidence="2">The sequence shown here is derived from an EMBL/GenBank/DDBJ whole genome shotgun (WGS) entry which is preliminary data.</text>
</comment>
<organism evidence="2 3">
    <name type="scientific">Potamilus streckersoni</name>
    <dbReference type="NCBI Taxonomy" id="2493646"/>
    <lineage>
        <taxon>Eukaryota</taxon>
        <taxon>Metazoa</taxon>
        <taxon>Spiralia</taxon>
        <taxon>Lophotrochozoa</taxon>
        <taxon>Mollusca</taxon>
        <taxon>Bivalvia</taxon>
        <taxon>Autobranchia</taxon>
        <taxon>Heteroconchia</taxon>
        <taxon>Palaeoheterodonta</taxon>
        <taxon>Unionida</taxon>
        <taxon>Unionoidea</taxon>
        <taxon>Unionidae</taxon>
        <taxon>Ambleminae</taxon>
        <taxon>Lampsilini</taxon>
        <taxon>Potamilus</taxon>
    </lineage>
</organism>
<feature type="compositionally biased region" description="Basic and acidic residues" evidence="1">
    <location>
        <begin position="7"/>
        <end position="24"/>
    </location>
</feature>
<feature type="region of interest" description="Disordered" evidence="1">
    <location>
        <begin position="1"/>
        <end position="44"/>
    </location>
</feature>
<protein>
    <submittedName>
        <fullName evidence="2">Uncharacterized protein</fullName>
    </submittedName>
</protein>
<sequence>MTTEHTNLGHRDDTKQEEGGEHNSYKTQTRPSRKFSIRKGSQTGGTTTSIVIMKRYINLMAFLNRLVTYQQLQDDPVKAGKLQQEKIYKPGGTTLTTIAP</sequence>
<name>A0AAE0WEB4_9BIVA</name>
<reference evidence="2" key="1">
    <citation type="journal article" date="2021" name="Genome Biol. Evol.">
        <title>A High-Quality Reference Genome for a Parasitic Bivalve with Doubly Uniparental Inheritance (Bivalvia: Unionida).</title>
        <authorList>
            <person name="Smith C.H."/>
        </authorList>
    </citation>
    <scope>NUCLEOTIDE SEQUENCE</scope>
    <source>
        <strain evidence="2">CHS0354</strain>
    </source>
</reference>
<dbReference type="EMBL" id="JAEAOA010001024">
    <property type="protein sequence ID" value="KAK3610457.1"/>
    <property type="molecule type" value="Genomic_DNA"/>
</dbReference>
<reference evidence="2" key="2">
    <citation type="journal article" date="2021" name="Genome Biol. Evol.">
        <title>Developing a high-quality reference genome for a parasitic bivalve with doubly uniparental inheritance (Bivalvia: Unionida).</title>
        <authorList>
            <person name="Smith C.H."/>
        </authorList>
    </citation>
    <scope>NUCLEOTIDE SEQUENCE</scope>
    <source>
        <strain evidence="2">CHS0354</strain>
        <tissue evidence="2">Mantle</tissue>
    </source>
</reference>
<evidence type="ECO:0000256" key="1">
    <source>
        <dbReference type="SAM" id="MobiDB-lite"/>
    </source>
</evidence>
<dbReference type="Proteomes" id="UP001195483">
    <property type="component" value="Unassembled WGS sequence"/>
</dbReference>
<evidence type="ECO:0000313" key="2">
    <source>
        <dbReference type="EMBL" id="KAK3610457.1"/>
    </source>
</evidence>
<reference evidence="2" key="3">
    <citation type="submission" date="2023-05" db="EMBL/GenBank/DDBJ databases">
        <authorList>
            <person name="Smith C.H."/>
        </authorList>
    </citation>
    <scope>NUCLEOTIDE SEQUENCE</scope>
    <source>
        <strain evidence="2">CHS0354</strain>
        <tissue evidence="2">Mantle</tissue>
    </source>
</reference>
<evidence type="ECO:0000313" key="3">
    <source>
        <dbReference type="Proteomes" id="UP001195483"/>
    </source>
</evidence>
<accession>A0AAE0WEB4</accession>
<dbReference type="AlphaFoldDB" id="A0AAE0WEB4"/>